<name>A0A563VPC7_9CYAN</name>
<accession>A0A563VPC7</accession>
<protein>
    <submittedName>
        <fullName evidence="1">Uncharacterized protein</fullName>
    </submittedName>
</protein>
<dbReference type="Proteomes" id="UP000320055">
    <property type="component" value="Unassembled WGS sequence"/>
</dbReference>
<reference evidence="1 2" key="1">
    <citation type="submission" date="2019-01" db="EMBL/GenBank/DDBJ databases">
        <authorList>
            <person name="Brito A."/>
        </authorList>
    </citation>
    <scope>NUCLEOTIDE SEQUENCE [LARGE SCALE GENOMIC DNA]</scope>
    <source>
        <strain evidence="1">1</strain>
    </source>
</reference>
<dbReference type="RefSeq" id="WP_144871368.1">
    <property type="nucleotide sequence ID" value="NZ_LR213935.1"/>
</dbReference>
<organism evidence="1 2">
    <name type="scientific">Hyella patelloides LEGE 07179</name>
    <dbReference type="NCBI Taxonomy" id="945734"/>
    <lineage>
        <taxon>Bacteria</taxon>
        <taxon>Bacillati</taxon>
        <taxon>Cyanobacteriota</taxon>
        <taxon>Cyanophyceae</taxon>
        <taxon>Pleurocapsales</taxon>
        <taxon>Hyellaceae</taxon>
        <taxon>Hyella</taxon>
    </lineage>
</organism>
<gene>
    <name evidence="1" type="ORF">H1P_1850003</name>
</gene>
<dbReference type="EMBL" id="CAACVJ010000096">
    <property type="protein sequence ID" value="VEP13137.1"/>
    <property type="molecule type" value="Genomic_DNA"/>
</dbReference>
<dbReference type="AlphaFoldDB" id="A0A563VPC7"/>
<evidence type="ECO:0000313" key="1">
    <source>
        <dbReference type="EMBL" id="VEP13137.1"/>
    </source>
</evidence>
<evidence type="ECO:0000313" key="2">
    <source>
        <dbReference type="Proteomes" id="UP000320055"/>
    </source>
</evidence>
<sequence length="131" mass="14566">MDKITEIVCKADILFGLRPTLEKFGFSQNEDLVVAFEYKDKIVKTEPIAPVASNKSSTLNSQDLNAVVQDWLNKAEMQYELSLVIGDKLGLPKKGDFDITVSFTSKSNTFAVSSARLCWPCFIGAGFCCWK</sequence>
<proteinExistence type="predicted"/>
<keyword evidence="2" id="KW-1185">Reference proteome</keyword>